<comment type="caution">
    <text evidence="1">The sequence shown here is derived from an EMBL/GenBank/DDBJ whole genome shotgun (WGS) entry which is preliminary data.</text>
</comment>
<sequence>MRAERAAAYLDLSKSTFLRLVEDGVMPQPIRIKGVVCWDRLDLDAAFEGFKGIDQSSENTMHKLLGMG</sequence>
<dbReference type="AlphaFoldDB" id="A0A109K2K7"/>
<evidence type="ECO:0000313" key="1">
    <source>
        <dbReference type="EMBL" id="KWV59649.1"/>
    </source>
</evidence>
<dbReference type="Proteomes" id="UP000057737">
    <property type="component" value="Unassembled WGS sequence"/>
</dbReference>
<accession>A0A109K2K7</accession>
<name>A0A109K2K7_9BRAD</name>
<gene>
    <name evidence="1" type="ORF">AS156_30865</name>
</gene>
<keyword evidence="2" id="KW-1185">Reference proteome</keyword>
<protein>
    <recommendedName>
        <fullName evidence="3">AlpA family transcriptional regulator</fullName>
    </recommendedName>
</protein>
<organism evidence="1 2">
    <name type="scientific">Bradyrhizobium macuxiense</name>
    <dbReference type="NCBI Taxonomy" id="1755647"/>
    <lineage>
        <taxon>Bacteria</taxon>
        <taxon>Pseudomonadati</taxon>
        <taxon>Pseudomonadota</taxon>
        <taxon>Alphaproteobacteria</taxon>
        <taxon>Hyphomicrobiales</taxon>
        <taxon>Nitrobacteraceae</taxon>
        <taxon>Bradyrhizobium</taxon>
    </lineage>
</organism>
<proteinExistence type="predicted"/>
<evidence type="ECO:0000313" key="2">
    <source>
        <dbReference type="Proteomes" id="UP000057737"/>
    </source>
</evidence>
<evidence type="ECO:0008006" key="3">
    <source>
        <dbReference type="Google" id="ProtNLM"/>
    </source>
</evidence>
<reference evidence="1 2" key="1">
    <citation type="submission" date="2015-11" db="EMBL/GenBank/DDBJ databases">
        <title>Draft Genome Sequence of the Strain BR 10303 (Bradyrhizobium sp.) isolated from nodules of Centrolobium paraense.</title>
        <authorList>
            <person name="Zelli J.E."/>
            <person name="Simoes-Araujo J.L."/>
            <person name="Barauna A.C."/>
            <person name="Silva K."/>
        </authorList>
    </citation>
    <scope>NUCLEOTIDE SEQUENCE [LARGE SCALE GENOMIC DNA]</scope>
    <source>
        <strain evidence="1 2">BR 10303</strain>
    </source>
</reference>
<dbReference type="EMBL" id="LNCU01000029">
    <property type="protein sequence ID" value="KWV59649.1"/>
    <property type="molecule type" value="Genomic_DNA"/>
</dbReference>